<feature type="compositionally biased region" description="Low complexity" evidence="1">
    <location>
        <begin position="602"/>
        <end position="620"/>
    </location>
</feature>
<reference evidence="5" key="5">
    <citation type="submission" date="2015-06" db="UniProtKB">
        <authorList>
            <consortium name="EnsemblFungi"/>
        </authorList>
    </citation>
    <scope>IDENTIFICATION</scope>
    <source>
        <strain evidence="5">ATCC 64411</strain>
    </source>
</reference>
<feature type="domain" description="Carboxylesterase type B" evidence="3">
    <location>
        <begin position="29"/>
        <end position="524"/>
    </location>
</feature>
<reference evidence="5" key="4">
    <citation type="journal article" date="2015" name="G3 (Bethesda)">
        <title>Genome sequences of three phytopathogenic species of the Magnaporthaceae family of fungi.</title>
        <authorList>
            <person name="Okagaki L.H."/>
            <person name="Nunes C.C."/>
            <person name="Sailsbery J."/>
            <person name="Clay B."/>
            <person name="Brown D."/>
            <person name="John T."/>
            <person name="Oh Y."/>
            <person name="Young N."/>
            <person name="Fitzgerald M."/>
            <person name="Haas B.J."/>
            <person name="Zeng Q."/>
            <person name="Young S."/>
            <person name="Adiconis X."/>
            <person name="Fan L."/>
            <person name="Levin J.Z."/>
            <person name="Mitchell T.K."/>
            <person name="Okubara P.A."/>
            <person name="Farman M.L."/>
            <person name="Kohn L.M."/>
            <person name="Birren B."/>
            <person name="Ma L.-J."/>
            <person name="Dean R.A."/>
        </authorList>
    </citation>
    <scope>NUCLEOTIDE SEQUENCE</scope>
    <source>
        <strain evidence="5">ATCC 64411 / 73-15</strain>
    </source>
</reference>
<dbReference type="InterPro" id="IPR050309">
    <property type="entry name" value="Type-B_Carboxylest/Lipase"/>
</dbReference>
<dbReference type="InterPro" id="IPR002018">
    <property type="entry name" value="CarbesteraseB"/>
</dbReference>
<dbReference type="PROSITE" id="PS00941">
    <property type="entry name" value="CARBOXYLESTERASE_B_2"/>
    <property type="match status" value="1"/>
</dbReference>
<feature type="chain" id="PRO_5009385174" evidence="2">
    <location>
        <begin position="27"/>
        <end position="664"/>
    </location>
</feature>
<dbReference type="OMA" id="GNGTKHD"/>
<dbReference type="VEuPathDB" id="FungiDB:MAPG_01492"/>
<dbReference type="STRING" id="644358.A0A0C4DNU5"/>
<gene>
    <name evidence="4" type="ORF">MAPG_01492</name>
</gene>
<evidence type="ECO:0000313" key="5">
    <source>
        <dbReference type="EnsemblFungi" id="MAPG_01492T0"/>
    </source>
</evidence>
<dbReference type="PANTHER" id="PTHR11559">
    <property type="entry name" value="CARBOXYLESTERASE"/>
    <property type="match status" value="1"/>
</dbReference>
<feature type="compositionally biased region" description="Polar residues" evidence="1">
    <location>
        <begin position="621"/>
        <end position="632"/>
    </location>
</feature>
<dbReference type="eggNOG" id="KOG1516">
    <property type="taxonomic scope" value="Eukaryota"/>
</dbReference>
<sequence>MPGCKMRCSDILLSFLSLAAWHPVGAVDPLVDLGYTKVQGVAEAGGATRWLGVRYAAPPLGVLRFAAPTDPPSTNGTVEDASKFRPICLPRAASDFTNKPNKRFTVSEDCLFVNIFAPSNATATSKLGVMYQLQGGGFQSNSNANFNGSDLAAFGNIVVAQINYRVGAFGFLQSKEVKERASLNNGLKDMIQAAKWLKQHVDKFGGDPEQIVAVGDSAGASAIQLLLAAWADEDPKKALIKGAILESTSVATLRTLEQGQEQYACLVNATKCTVSKDTLTCLRTVNASALQAEDCQFNPHFDGELIKSPSLSRFDQGLYLKVPTIVGTCSEEGTKGVPNNLKTTQEVLQFYNSQAFGALSNASLALLDKAYLQKQAPDFSKVVDANGKSLGAGPLWRQTANGFTDFRAVCITARVQNAQARDGVKTFNYNFAVRDEEQERLGFGSYHTVELNAVFGPNNTDGAPPKSYSNENKAIVPITMAYWASFVRSLDPNKFRAAGTPEWKPWTGPDTRERLLFQTDKMAMETMPPEQPLRRLTISPHAILVSVNCVRPRCLNSTEPGWRDISSPAAIKDVSAANMVLSAANMVSEAECGCVPGSGNNTRTTPKPKVPVVTVPTPTRGNATTPPGNNGTRPVLPIKSLGSRDGWPVFGAVLSLALAFAALV</sequence>
<evidence type="ECO:0000256" key="2">
    <source>
        <dbReference type="SAM" id="SignalP"/>
    </source>
</evidence>
<feature type="region of interest" description="Disordered" evidence="1">
    <location>
        <begin position="598"/>
        <end position="634"/>
    </location>
</feature>
<reference evidence="4" key="3">
    <citation type="submission" date="2011-03" db="EMBL/GenBank/DDBJ databases">
        <title>Annotation of Magnaporthe poae ATCC 64411.</title>
        <authorList>
            <person name="Ma L.-J."/>
            <person name="Dead R."/>
            <person name="Young S.K."/>
            <person name="Zeng Q."/>
            <person name="Gargeya S."/>
            <person name="Fitzgerald M."/>
            <person name="Haas B."/>
            <person name="Abouelleil A."/>
            <person name="Alvarado L."/>
            <person name="Arachchi H.M."/>
            <person name="Berlin A."/>
            <person name="Brown A."/>
            <person name="Chapman S.B."/>
            <person name="Chen Z."/>
            <person name="Dunbar C."/>
            <person name="Freedman E."/>
            <person name="Gearin G."/>
            <person name="Gellesch M."/>
            <person name="Goldberg J."/>
            <person name="Griggs A."/>
            <person name="Gujja S."/>
            <person name="Heiman D."/>
            <person name="Howarth C."/>
            <person name="Larson L."/>
            <person name="Lui A."/>
            <person name="MacDonald P.J.P."/>
            <person name="Mehta T."/>
            <person name="Montmayeur A."/>
            <person name="Murphy C."/>
            <person name="Neiman D."/>
            <person name="Pearson M."/>
            <person name="Priest M."/>
            <person name="Roberts A."/>
            <person name="Saif S."/>
            <person name="Shea T."/>
            <person name="Shenoy N."/>
            <person name="Sisk P."/>
            <person name="Stolte C."/>
            <person name="Sykes S."/>
            <person name="Yandava C."/>
            <person name="Wortman J."/>
            <person name="Nusbaum C."/>
            <person name="Birren B."/>
        </authorList>
    </citation>
    <scope>NUCLEOTIDE SEQUENCE</scope>
    <source>
        <strain evidence="4">ATCC 64411</strain>
    </source>
</reference>
<dbReference type="InterPro" id="IPR029058">
    <property type="entry name" value="AB_hydrolase_fold"/>
</dbReference>
<dbReference type="AlphaFoldDB" id="A0A0C4DNU5"/>
<dbReference type="SUPFAM" id="SSF53474">
    <property type="entry name" value="alpha/beta-Hydrolases"/>
    <property type="match status" value="1"/>
</dbReference>
<dbReference type="Gene3D" id="3.40.50.1820">
    <property type="entry name" value="alpha/beta hydrolase"/>
    <property type="match status" value="1"/>
</dbReference>
<keyword evidence="2" id="KW-0732">Signal</keyword>
<reference evidence="4" key="2">
    <citation type="submission" date="2010-05" db="EMBL/GenBank/DDBJ databases">
        <title>The Genome Sequence of Magnaporthe poae strain ATCC 64411.</title>
        <authorList>
            <consortium name="The Broad Institute Genome Sequencing Platform"/>
            <consortium name="Broad Institute Genome Sequencing Center for Infectious Disease"/>
            <person name="Ma L.-J."/>
            <person name="Dead R."/>
            <person name="Young S."/>
            <person name="Zeng Q."/>
            <person name="Koehrsen M."/>
            <person name="Alvarado L."/>
            <person name="Berlin A."/>
            <person name="Chapman S.B."/>
            <person name="Chen Z."/>
            <person name="Freedman E."/>
            <person name="Gellesch M."/>
            <person name="Goldberg J."/>
            <person name="Griggs A."/>
            <person name="Gujja S."/>
            <person name="Heilman E.R."/>
            <person name="Heiman D."/>
            <person name="Hepburn T."/>
            <person name="Howarth C."/>
            <person name="Jen D."/>
            <person name="Larson L."/>
            <person name="Mehta T."/>
            <person name="Neiman D."/>
            <person name="Pearson M."/>
            <person name="Roberts A."/>
            <person name="Saif S."/>
            <person name="Shea T."/>
            <person name="Shenoy N."/>
            <person name="Sisk P."/>
            <person name="Stolte C."/>
            <person name="Sykes S."/>
            <person name="Walk T."/>
            <person name="White J."/>
            <person name="Yandava C."/>
            <person name="Haas B."/>
            <person name="Nusbaum C."/>
            <person name="Birren B."/>
        </authorList>
    </citation>
    <scope>NUCLEOTIDE SEQUENCE</scope>
    <source>
        <strain evidence="4">ATCC 64411</strain>
    </source>
</reference>
<feature type="signal peptide" evidence="2">
    <location>
        <begin position="1"/>
        <end position="26"/>
    </location>
</feature>
<accession>A0A0C4DNU5</accession>
<evidence type="ECO:0000313" key="6">
    <source>
        <dbReference type="Proteomes" id="UP000011715"/>
    </source>
</evidence>
<organism evidence="5 6">
    <name type="scientific">Magnaporthiopsis poae (strain ATCC 64411 / 73-15)</name>
    <name type="common">Kentucky bluegrass fungus</name>
    <name type="synonym">Magnaporthe poae</name>
    <dbReference type="NCBI Taxonomy" id="644358"/>
    <lineage>
        <taxon>Eukaryota</taxon>
        <taxon>Fungi</taxon>
        <taxon>Dikarya</taxon>
        <taxon>Ascomycota</taxon>
        <taxon>Pezizomycotina</taxon>
        <taxon>Sordariomycetes</taxon>
        <taxon>Sordariomycetidae</taxon>
        <taxon>Magnaporthales</taxon>
        <taxon>Magnaporthaceae</taxon>
        <taxon>Magnaporthiopsis</taxon>
    </lineage>
</organism>
<dbReference type="EnsemblFungi" id="MAPG_01492T0">
    <property type="protein sequence ID" value="MAPG_01492T0"/>
    <property type="gene ID" value="MAPG_01492"/>
</dbReference>
<proteinExistence type="predicted"/>
<dbReference type="Pfam" id="PF00135">
    <property type="entry name" value="COesterase"/>
    <property type="match status" value="1"/>
</dbReference>
<evidence type="ECO:0000313" key="4">
    <source>
        <dbReference type="EMBL" id="KLU82420.1"/>
    </source>
</evidence>
<keyword evidence="6" id="KW-1185">Reference proteome</keyword>
<evidence type="ECO:0000256" key="1">
    <source>
        <dbReference type="SAM" id="MobiDB-lite"/>
    </source>
</evidence>
<name>A0A0C4DNU5_MAGP6</name>
<evidence type="ECO:0000259" key="3">
    <source>
        <dbReference type="Pfam" id="PF00135"/>
    </source>
</evidence>
<dbReference type="InterPro" id="IPR019819">
    <property type="entry name" value="Carboxylesterase_B_CS"/>
</dbReference>
<protein>
    <submittedName>
        <fullName evidence="4">Para-nitrobenzyl esterase</fullName>
    </submittedName>
</protein>
<reference evidence="6" key="1">
    <citation type="submission" date="2010-05" db="EMBL/GenBank/DDBJ databases">
        <title>The genome sequence of Magnaporthe poae strain ATCC 64411.</title>
        <authorList>
            <person name="Ma L.-J."/>
            <person name="Dead R."/>
            <person name="Young S."/>
            <person name="Zeng Q."/>
            <person name="Koehrsen M."/>
            <person name="Alvarado L."/>
            <person name="Berlin A."/>
            <person name="Chapman S.B."/>
            <person name="Chen Z."/>
            <person name="Freedman E."/>
            <person name="Gellesch M."/>
            <person name="Goldberg J."/>
            <person name="Griggs A."/>
            <person name="Gujja S."/>
            <person name="Heilman E.R."/>
            <person name="Heiman D."/>
            <person name="Hepburn T."/>
            <person name="Howarth C."/>
            <person name="Jen D."/>
            <person name="Larson L."/>
            <person name="Mehta T."/>
            <person name="Neiman D."/>
            <person name="Pearson M."/>
            <person name="Roberts A."/>
            <person name="Saif S."/>
            <person name="Shea T."/>
            <person name="Shenoy N."/>
            <person name="Sisk P."/>
            <person name="Stolte C."/>
            <person name="Sykes S."/>
            <person name="Walk T."/>
            <person name="White J."/>
            <person name="Yandava C."/>
            <person name="Haas B."/>
            <person name="Nusbaum C."/>
            <person name="Birren B."/>
        </authorList>
    </citation>
    <scope>NUCLEOTIDE SEQUENCE [LARGE SCALE GENOMIC DNA]</scope>
    <source>
        <strain evidence="6">ATCC 64411 / 73-15</strain>
    </source>
</reference>
<dbReference type="EMBL" id="GL876966">
    <property type="protein sequence ID" value="KLU82420.1"/>
    <property type="molecule type" value="Genomic_DNA"/>
</dbReference>
<dbReference type="ESTHER" id="magp6-m4fnc0">
    <property type="family name" value="Fungal_carboxylesterase_lipase"/>
</dbReference>
<dbReference type="OrthoDB" id="408631at2759"/>
<dbReference type="EMBL" id="ADBL01000360">
    <property type="status" value="NOT_ANNOTATED_CDS"/>
    <property type="molecule type" value="Genomic_DNA"/>
</dbReference>
<dbReference type="Proteomes" id="UP000011715">
    <property type="component" value="Unassembled WGS sequence"/>
</dbReference>